<sequence length="76" mass="7993">MRRQGSIQEVTSSEVQVVPTAIAAQESRIAGVDALIAELVARLNQISWNSSRPRSSDPSHLRPASPARPTTGASAG</sequence>
<reference evidence="2 3" key="1">
    <citation type="submission" date="2023-03" db="EMBL/GenBank/DDBJ databases">
        <title>Paludisphaera mucosa sp. nov. a novel planctomycete from northern fen.</title>
        <authorList>
            <person name="Ivanova A."/>
        </authorList>
    </citation>
    <scope>NUCLEOTIDE SEQUENCE [LARGE SCALE GENOMIC DNA]</scope>
    <source>
        <strain evidence="2 3">Pla2</strain>
    </source>
</reference>
<accession>A0ABT6FD37</accession>
<dbReference type="EMBL" id="JARRAG010000002">
    <property type="protein sequence ID" value="MDG3005474.1"/>
    <property type="molecule type" value="Genomic_DNA"/>
</dbReference>
<name>A0ABT6FD37_9BACT</name>
<keyword evidence="3" id="KW-1185">Reference proteome</keyword>
<evidence type="ECO:0000313" key="3">
    <source>
        <dbReference type="Proteomes" id="UP001216907"/>
    </source>
</evidence>
<evidence type="ECO:0000313" key="2">
    <source>
        <dbReference type="EMBL" id="MDG3005474.1"/>
    </source>
</evidence>
<gene>
    <name evidence="2" type="ORF">PZE19_16915</name>
</gene>
<feature type="region of interest" description="Disordered" evidence="1">
    <location>
        <begin position="48"/>
        <end position="76"/>
    </location>
</feature>
<organism evidence="2 3">
    <name type="scientific">Paludisphaera mucosa</name>
    <dbReference type="NCBI Taxonomy" id="3030827"/>
    <lineage>
        <taxon>Bacteria</taxon>
        <taxon>Pseudomonadati</taxon>
        <taxon>Planctomycetota</taxon>
        <taxon>Planctomycetia</taxon>
        <taxon>Isosphaerales</taxon>
        <taxon>Isosphaeraceae</taxon>
        <taxon>Paludisphaera</taxon>
    </lineage>
</organism>
<evidence type="ECO:0000256" key="1">
    <source>
        <dbReference type="SAM" id="MobiDB-lite"/>
    </source>
</evidence>
<dbReference type="RefSeq" id="WP_277861808.1">
    <property type="nucleotide sequence ID" value="NZ_JARRAG010000002.1"/>
</dbReference>
<dbReference type="Proteomes" id="UP001216907">
    <property type="component" value="Unassembled WGS sequence"/>
</dbReference>
<protein>
    <submittedName>
        <fullName evidence="2">DUF6444 domain-containing protein</fullName>
    </submittedName>
</protein>
<comment type="caution">
    <text evidence="2">The sequence shown here is derived from an EMBL/GenBank/DDBJ whole genome shotgun (WGS) entry which is preliminary data.</text>
</comment>
<proteinExistence type="predicted"/>